<comment type="caution">
    <text evidence="1">The sequence shown here is derived from an EMBL/GenBank/DDBJ whole genome shotgun (WGS) entry which is preliminary data.</text>
</comment>
<evidence type="ECO:0000313" key="2">
    <source>
        <dbReference type="Proteomes" id="UP000318616"/>
    </source>
</evidence>
<protein>
    <recommendedName>
        <fullName evidence="3">HK97 gp10 family phage protein</fullName>
    </recommendedName>
</protein>
<dbReference type="AlphaFoldDB" id="A0A552M441"/>
<accession>A0A552M441</accession>
<gene>
    <name evidence="1" type="ORF">EWV88_05070</name>
</gene>
<organism evidence="1 2">
    <name type="scientific">Microcystis wesenbergii Mw_MB_S_20031200_S109D</name>
    <dbReference type="NCBI Taxonomy" id="2486241"/>
    <lineage>
        <taxon>Bacteria</taxon>
        <taxon>Bacillati</taxon>
        <taxon>Cyanobacteriota</taxon>
        <taxon>Cyanophyceae</taxon>
        <taxon>Oscillatoriophycideae</taxon>
        <taxon>Chroococcales</taxon>
        <taxon>Microcystaceae</taxon>
        <taxon>Microcystis</taxon>
    </lineage>
</organism>
<name>A0A552M441_9CHRO</name>
<dbReference type="InterPro" id="IPR010064">
    <property type="entry name" value="HK97-gp10_tail"/>
</dbReference>
<evidence type="ECO:0000313" key="1">
    <source>
        <dbReference type="EMBL" id="TRV27231.1"/>
    </source>
</evidence>
<sequence>MKKKLLSLSMHLKESMMAKFERMQVKGAAELVKLLNQLPARVAKNGLRNAVYVGAKVVRDEAKSRAPKAAEAIANQPPPGTLKRSVIMKHIPELSSLTRQTFFVTVRHGKKYRLQGKKKNLSQDAWYWRFIEFGTTKMAARPFLRPALENKRQEAVTAITTRLAERIEVEAKKLAKV</sequence>
<dbReference type="NCBIfam" id="TIGR01725">
    <property type="entry name" value="phge_HK97_gp10"/>
    <property type="match status" value="1"/>
</dbReference>
<dbReference type="Proteomes" id="UP000318616">
    <property type="component" value="Unassembled WGS sequence"/>
</dbReference>
<dbReference type="Pfam" id="PF04883">
    <property type="entry name" value="HK97-gp10_like"/>
    <property type="match status" value="1"/>
</dbReference>
<dbReference type="EMBL" id="SFAP01000067">
    <property type="protein sequence ID" value="TRV27231.1"/>
    <property type="molecule type" value="Genomic_DNA"/>
</dbReference>
<evidence type="ECO:0008006" key="3">
    <source>
        <dbReference type="Google" id="ProtNLM"/>
    </source>
</evidence>
<proteinExistence type="predicted"/>
<reference evidence="1 2" key="1">
    <citation type="submission" date="2019-01" db="EMBL/GenBank/DDBJ databases">
        <title>Coherence of Microcystis species and biogeography revealed through population genomics.</title>
        <authorList>
            <person name="Perez-Carrascal O.M."/>
            <person name="Terrat Y."/>
            <person name="Giani A."/>
            <person name="Fortin N."/>
            <person name="Tromas N."/>
            <person name="Shapiro B.J."/>
        </authorList>
    </citation>
    <scope>NUCLEOTIDE SEQUENCE [LARGE SCALE GENOMIC DNA]</scope>
    <source>
        <strain evidence="1">Mw_MB_S_20031200_S109D</strain>
    </source>
</reference>